<dbReference type="Pfam" id="PF02739">
    <property type="entry name" value="5_3_exonuc_N"/>
    <property type="match status" value="1"/>
</dbReference>
<protein>
    <recommendedName>
        <fullName evidence="4 16">DNA polymerase I</fullName>
        <ecNumber evidence="3 16">2.7.7.7</ecNumber>
    </recommendedName>
</protein>
<dbReference type="Gene3D" id="3.30.420.10">
    <property type="entry name" value="Ribonuclease H-like superfamily/Ribonuclease H"/>
    <property type="match status" value="1"/>
</dbReference>
<evidence type="ECO:0000256" key="14">
    <source>
        <dbReference type="ARBA" id="ARBA00023204"/>
    </source>
</evidence>
<evidence type="ECO:0000256" key="8">
    <source>
        <dbReference type="ARBA" id="ARBA00022722"/>
    </source>
</evidence>
<name>A0ABX2QHF8_9HYPH</name>
<evidence type="ECO:0000313" key="24">
    <source>
        <dbReference type="Proteomes" id="UP000659172"/>
    </source>
</evidence>
<keyword evidence="7 17" id="KW-0235">DNA replication</keyword>
<evidence type="ECO:0000256" key="13">
    <source>
        <dbReference type="ARBA" id="ARBA00023125"/>
    </source>
</evidence>
<evidence type="ECO:0000256" key="2">
    <source>
        <dbReference type="ARBA" id="ARBA00011541"/>
    </source>
</evidence>
<evidence type="ECO:0000256" key="12">
    <source>
        <dbReference type="ARBA" id="ARBA00022932"/>
    </source>
</evidence>
<feature type="domain" description="Exonuclease" evidence="21">
    <location>
        <begin position="398"/>
        <end position="582"/>
    </location>
</feature>
<proteinExistence type="inferred from homology"/>
<evidence type="ECO:0000259" key="22">
    <source>
        <dbReference type="SMART" id="SM00482"/>
    </source>
</evidence>
<dbReference type="SMART" id="SM00279">
    <property type="entry name" value="HhH2"/>
    <property type="match status" value="1"/>
</dbReference>
<feature type="domain" description="DNA-directed DNA polymerase family A palm" evidence="22">
    <location>
        <begin position="750"/>
        <end position="957"/>
    </location>
</feature>
<dbReference type="Gene3D" id="3.30.70.370">
    <property type="match status" value="1"/>
</dbReference>
<evidence type="ECO:0000259" key="19">
    <source>
        <dbReference type="SMART" id="SM00474"/>
    </source>
</evidence>
<dbReference type="InterPro" id="IPR020045">
    <property type="entry name" value="DNA_polI_H3TH"/>
</dbReference>
<dbReference type="PANTHER" id="PTHR10133">
    <property type="entry name" value="DNA POLYMERASE I"/>
    <property type="match status" value="1"/>
</dbReference>
<dbReference type="InterPro" id="IPR001098">
    <property type="entry name" value="DNA-dir_DNA_pol_A_palm_dom"/>
</dbReference>
<dbReference type="InterPro" id="IPR019760">
    <property type="entry name" value="DNA-dir_DNA_pol_A_CS"/>
</dbReference>
<dbReference type="EC" id="2.7.7.7" evidence="3 16"/>
<dbReference type="GO" id="GO:0003887">
    <property type="term" value="F:DNA-directed DNA polymerase activity"/>
    <property type="evidence" value="ECO:0007669"/>
    <property type="project" value="UniProtKB-EC"/>
</dbReference>
<evidence type="ECO:0000256" key="4">
    <source>
        <dbReference type="ARBA" id="ARBA00020311"/>
    </source>
</evidence>
<dbReference type="InterPro" id="IPR013520">
    <property type="entry name" value="Ribonucl_H"/>
</dbReference>
<comment type="catalytic activity">
    <reaction evidence="15 17">
        <text>DNA(n) + a 2'-deoxyribonucleoside 5'-triphosphate = DNA(n+1) + diphosphate</text>
        <dbReference type="Rhea" id="RHEA:22508"/>
        <dbReference type="Rhea" id="RHEA-COMP:17339"/>
        <dbReference type="Rhea" id="RHEA-COMP:17340"/>
        <dbReference type="ChEBI" id="CHEBI:33019"/>
        <dbReference type="ChEBI" id="CHEBI:61560"/>
        <dbReference type="ChEBI" id="CHEBI:173112"/>
        <dbReference type="EC" id="2.7.7.7"/>
    </reaction>
</comment>
<keyword evidence="5 17" id="KW-0808">Transferase</keyword>
<evidence type="ECO:0000256" key="3">
    <source>
        <dbReference type="ARBA" id="ARBA00012417"/>
    </source>
</evidence>
<dbReference type="InterPro" id="IPR018320">
    <property type="entry name" value="DNA_polymerase_1"/>
</dbReference>
<dbReference type="InterPro" id="IPR036279">
    <property type="entry name" value="5-3_exonuclease_C_sf"/>
</dbReference>
<dbReference type="RefSeq" id="WP_176950739.1">
    <property type="nucleotide sequence ID" value="NZ_JABXYK010000009.1"/>
</dbReference>
<accession>A0ABX2QHF8</accession>
<keyword evidence="12 17" id="KW-0239">DNA-directed DNA polymerase</keyword>
<evidence type="ECO:0000259" key="20">
    <source>
        <dbReference type="SMART" id="SM00475"/>
    </source>
</evidence>
<comment type="subunit">
    <text evidence="2">Single-chain monomer with multiple functions.</text>
</comment>
<dbReference type="Pfam" id="PF00476">
    <property type="entry name" value="DNA_pol_A"/>
    <property type="match status" value="1"/>
</dbReference>
<keyword evidence="13 17" id="KW-0238">DNA-binding</keyword>
<organism evidence="23 24">
    <name type="scientific">Mycoplana rhizolycopersici</name>
    <dbReference type="NCBI Taxonomy" id="2746702"/>
    <lineage>
        <taxon>Bacteria</taxon>
        <taxon>Pseudomonadati</taxon>
        <taxon>Pseudomonadota</taxon>
        <taxon>Alphaproteobacteria</taxon>
        <taxon>Hyphomicrobiales</taxon>
        <taxon>Rhizobiaceae</taxon>
        <taxon>Mycoplana</taxon>
    </lineage>
</organism>
<keyword evidence="10 17" id="KW-0378">Hydrolase</keyword>
<dbReference type="Gene3D" id="3.40.50.1010">
    <property type="entry name" value="5'-nuclease"/>
    <property type="match status" value="1"/>
</dbReference>
<comment type="similarity">
    <text evidence="1 17">Belongs to the DNA polymerase type-A family.</text>
</comment>
<dbReference type="PRINTS" id="PR00868">
    <property type="entry name" value="DNAPOLI"/>
</dbReference>
<dbReference type="EMBL" id="JABXYK010000009">
    <property type="protein sequence ID" value="NVP56771.1"/>
    <property type="molecule type" value="Genomic_DNA"/>
</dbReference>
<dbReference type="CDD" id="cd08637">
    <property type="entry name" value="DNA_pol_A_pol_I_C"/>
    <property type="match status" value="1"/>
</dbReference>
<dbReference type="SMART" id="SM00475">
    <property type="entry name" value="53EXOc"/>
    <property type="match status" value="1"/>
</dbReference>
<dbReference type="SMART" id="SM00482">
    <property type="entry name" value="POLAc"/>
    <property type="match status" value="1"/>
</dbReference>
<dbReference type="NCBIfam" id="TIGR00593">
    <property type="entry name" value="pola"/>
    <property type="match status" value="1"/>
</dbReference>
<dbReference type="NCBIfam" id="NF004397">
    <property type="entry name" value="PRK05755.1"/>
    <property type="match status" value="1"/>
</dbReference>
<evidence type="ECO:0000256" key="1">
    <source>
        <dbReference type="ARBA" id="ARBA00007705"/>
    </source>
</evidence>
<dbReference type="InterPro" id="IPR002562">
    <property type="entry name" value="3'-5'_exonuclease_dom"/>
</dbReference>
<evidence type="ECO:0000256" key="18">
    <source>
        <dbReference type="SAM" id="MobiDB-lite"/>
    </source>
</evidence>
<evidence type="ECO:0000259" key="21">
    <source>
        <dbReference type="SMART" id="SM00479"/>
    </source>
</evidence>
<dbReference type="InterPro" id="IPR036397">
    <property type="entry name" value="RNaseH_sf"/>
</dbReference>
<keyword evidence="6 17" id="KW-0548">Nucleotidyltransferase</keyword>
<dbReference type="SUPFAM" id="SSF53098">
    <property type="entry name" value="Ribonuclease H-like"/>
    <property type="match status" value="1"/>
</dbReference>
<dbReference type="SMART" id="SM00474">
    <property type="entry name" value="35EXOc"/>
    <property type="match status" value="1"/>
</dbReference>
<reference evidence="23 24" key="1">
    <citation type="submission" date="2020-06" db="EMBL/GenBank/DDBJ databases">
        <title>Rhizobium sp.nov. isolated from the tomato plant.</title>
        <authorList>
            <person name="Thin K.K."/>
            <person name="Zhang X."/>
            <person name="He S."/>
        </authorList>
    </citation>
    <scope>NUCLEOTIDE SEQUENCE [LARGE SCALE GENOMIC DNA]</scope>
    <source>
        <strain evidence="23 24">DBTS2</strain>
    </source>
</reference>
<dbReference type="Proteomes" id="UP000659172">
    <property type="component" value="Unassembled WGS sequence"/>
</dbReference>
<evidence type="ECO:0000256" key="7">
    <source>
        <dbReference type="ARBA" id="ARBA00022705"/>
    </source>
</evidence>
<evidence type="ECO:0000256" key="6">
    <source>
        <dbReference type="ARBA" id="ARBA00022695"/>
    </source>
</evidence>
<evidence type="ECO:0000256" key="5">
    <source>
        <dbReference type="ARBA" id="ARBA00022679"/>
    </source>
</evidence>
<evidence type="ECO:0000256" key="10">
    <source>
        <dbReference type="ARBA" id="ARBA00022801"/>
    </source>
</evidence>
<evidence type="ECO:0000256" key="9">
    <source>
        <dbReference type="ARBA" id="ARBA00022763"/>
    </source>
</evidence>
<dbReference type="PANTHER" id="PTHR10133:SF27">
    <property type="entry name" value="DNA POLYMERASE NU"/>
    <property type="match status" value="1"/>
</dbReference>
<dbReference type="Gene3D" id="1.20.1060.10">
    <property type="entry name" value="Taq DNA Polymerase, Chain T, domain 4"/>
    <property type="match status" value="1"/>
</dbReference>
<evidence type="ECO:0000256" key="11">
    <source>
        <dbReference type="ARBA" id="ARBA00022839"/>
    </source>
</evidence>
<dbReference type="SUPFAM" id="SSF56672">
    <property type="entry name" value="DNA/RNA polymerases"/>
    <property type="match status" value="1"/>
</dbReference>
<evidence type="ECO:0000256" key="15">
    <source>
        <dbReference type="ARBA" id="ARBA00049244"/>
    </source>
</evidence>
<feature type="domain" description="3'-5' exonuclease" evidence="19">
    <location>
        <begin position="378"/>
        <end position="581"/>
    </location>
</feature>
<dbReference type="CDD" id="cd09898">
    <property type="entry name" value="H3TH_53EXO"/>
    <property type="match status" value="1"/>
</dbReference>
<keyword evidence="8" id="KW-0540">Nuclease</keyword>
<dbReference type="Pfam" id="PF01612">
    <property type="entry name" value="DNA_pol_A_exo1"/>
    <property type="match status" value="1"/>
</dbReference>
<gene>
    <name evidence="17 23" type="primary">polA</name>
    <name evidence="23" type="ORF">HV823_16065</name>
</gene>
<feature type="domain" description="5'-3' exonuclease" evidence="20">
    <location>
        <begin position="5"/>
        <end position="268"/>
    </location>
</feature>
<dbReference type="SUPFAM" id="SSF88723">
    <property type="entry name" value="PIN domain-like"/>
    <property type="match status" value="1"/>
</dbReference>
<dbReference type="InterPro" id="IPR043502">
    <property type="entry name" value="DNA/RNA_pol_sf"/>
</dbReference>
<dbReference type="InterPro" id="IPR002298">
    <property type="entry name" value="DNA_polymerase_A"/>
</dbReference>
<dbReference type="SMART" id="SM00479">
    <property type="entry name" value="EXOIII"/>
    <property type="match status" value="1"/>
</dbReference>
<dbReference type="Gene3D" id="1.10.150.20">
    <property type="entry name" value="5' to 3' exonuclease, C-terminal subdomain"/>
    <property type="match status" value="2"/>
</dbReference>
<comment type="function">
    <text evidence="17">In addition to polymerase activity, this DNA polymerase exhibits 3'-5' and 5'-3' exonuclease activity.</text>
</comment>
<dbReference type="PROSITE" id="PS00447">
    <property type="entry name" value="DNA_POLYMERASE_A"/>
    <property type="match status" value="1"/>
</dbReference>
<comment type="caution">
    <text evidence="23">The sequence shown here is derived from an EMBL/GenBank/DDBJ whole genome shotgun (WGS) entry which is preliminary data.</text>
</comment>
<evidence type="ECO:0000313" key="23">
    <source>
        <dbReference type="EMBL" id="NVP56771.1"/>
    </source>
</evidence>
<dbReference type="InterPro" id="IPR020046">
    <property type="entry name" value="5-3_exonucl_a-hlix_arch_N"/>
</dbReference>
<keyword evidence="9 17" id="KW-0227">DNA damage</keyword>
<dbReference type="InterPro" id="IPR029060">
    <property type="entry name" value="PIN-like_dom_sf"/>
</dbReference>
<dbReference type="CDD" id="cd06139">
    <property type="entry name" value="DNA_polA_I_Ecoli_like_exo"/>
    <property type="match status" value="1"/>
</dbReference>
<dbReference type="SUPFAM" id="SSF47807">
    <property type="entry name" value="5' to 3' exonuclease, C-terminal subdomain"/>
    <property type="match status" value="1"/>
</dbReference>
<keyword evidence="11 17" id="KW-0269">Exonuclease</keyword>
<keyword evidence="14 17" id="KW-0234">DNA repair</keyword>
<keyword evidence="24" id="KW-1185">Reference proteome</keyword>
<feature type="region of interest" description="Disordered" evidence="18">
    <location>
        <begin position="315"/>
        <end position="335"/>
    </location>
</feature>
<dbReference type="CDD" id="cd09859">
    <property type="entry name" value="PIN_53EXO"/>
    <property type="match status" value="1"/>
</dbReference>
<dbReference type="Pfam" id="PF01367">
    <property type="entry name" value="5_3_exonuc"/>
    <property type="match status" value="1"/>
</dbReference>
<dbReference type="InterPro" id="IPR002421">
    <property type="entry name" value="5-3_exonuclease"/>
</dbReference>
<sequence length="997" mass="108598">MKNGDHLFLVDGSGFIFRAFHAIPPLNRKSDGLPVNAVSGFCNMLWKLLKDARNTDVGVTPTHFAVIFDYSSKTFRNALYDQYKANRTAPPEDLIPQFGLIRHATRAFNLPCIEKEGYEADDLIATYARLAEAAGADVTIVSSDKDLMQLVTSKVSMYDSMKDKQITIPEVVEKWGVTPDKMIDLQAMTGDSTDNVPGIPGIGPKTAAQLLEEYGDLDTLLARAEEIKQQKRRENIIANRAQALLSRELVTLKTDTPLDVPLEDLVLEAQDGPRLIAFLKAMEFTTLTRRVAEACDCDASAIEAAVVPVEWGAEAHGPDLDKGEAGGVSSMSGTPAESAAEAAETLLPSVSANGHEPATLAKSRAALFSGKPIDHSSYVTIRDLATLDRWVADARETGLVAFDTETTSLDAMQAELCGFSLAIADNAKDPTGIAIRAAYVPLLHKAGAGDLLGGGLVDGQIPMRDALARLKDLLEDPAILKVAQNLKYDYLVMKRHGITVQGFDDTMLMSYALDAGAGTHGMDALSERWLGHKPIAYKDVAGSGKGAQTFDMVDIDRATAYAAEDADVTLRLWHVLKPRLPAERMTTVYERLERPLVPVLAHMEERGITIDRQILARLSGDLAQGAAALEDEIYELAGERFTIGSPKQLGDILFGKMGLPGGSKTKTGQWSTSAQVLEDLAAQGIPLPRKIVDWRQLTKLKSTYTDALPGFVHPDTRRVHTSYALAATTTGRLSSSDPNLQNIPVRTAEGRKIRTAFIAAPGHKLVSADYSQIELRVLAHVADIPQLKQAFADGVDIHAMTASEMFGVPVKDMPAEVRRRAKAINFGIIYGISAFGLANQLSIERSEAGDYIKRYFERFPGIRDYMDSTKAFARENGYVETIFGRRAHYPEIKSSNPSVRAFNERAAINAPIQGSAADIIRRAMVKMEPALAENGLSAVRMLLQVHDELIFEVEDVEVERAIPVIVGVMENASMPAVSMKVPLKVDARAALNWDEAH</sequence>
<evidence type="ECO:0000256" key="16">
    <source>
        <dbReference type="NCBIfam" id="TIGR00593"/>
    </source>
</evidence>
<evidence type="ECO:0000256" key="17">
    <source>
        <dbReference type="RuleBase" id="RU004460"/>
    </source>
</evidence>
<dbReference type="InterPro" id="IPR012337">
    <property type="entry name" value="RNaseH-like_sf"/>
</dbReference>
<dbReference type="InterPro" id="IPR008918">
    <property type="entry name" value="HhH2"/>
</dbReference>